<dbReference type="InterPro" id="IPR006530">
    <property type="entry name" value="YD"/>
</dbReference>
<evidence type="ECO:0000256" key="1">
    <source>
        <dbReference type="ARBA" id="ARBA00022737"/>
    </source>
</evidence>
<dbReference type="Pfam" id="PF25023">
    <property type="entry name" value="TEN_YD-shell"/>
    <property type="match status" value="4"/>
</dbReference>
<keyword evidence="4" id="KW-1185">Reference proteome</keyword>
<comment type="caution">
    <text evidence="3">The sequence shown here is derived from an EMBL/GenBank/DDBJ whole genome shotgun (WGS) entry which is preliminary data.</text>
</comment>
<dbReference type="PANTHER" id="PTHR32305">
    <property type="match status" value="1"/>
</dbReference>
<dbReference type="NCBIfam" id="TIGR03696">
    <property type="entry name" value="Rhs_assc_core"/>
    <property type="match status" value="1"/>
</dbReference>
<dbReference type="InterPro" id="IPR050708">
    <property type="entry name" value="T6SS_VgrG/RHS"/>
</dbReference>
<dbReference type="InterPro" id="IPR056823">
    <property type="entry name" value="TEN-like_YD-shell"/>
</dbReference>
<dbReference type="Pfam" id="PF05593">
    <property type="entry name" value="RHS_repeat"/>
    <property type="match status" value="1"/>
</dbReference>
<organism evidence="3 4">
    <name type="scientific">Pseudoalteromonas rhizosphaerae</name>
    <dbReference type="NCBI Taxonomy" id="2518973"/>
    <lineage>
        <taxon>Bacteria</taxon>
        <taxon>Pseudomonadati</taxon>
        <taxon>Pseudomonadota</taxon>
        <taxon>Gammaproteobacteria</taxon>
        <taxon>Alteromonadales</taxon>
        <taxon>Pseudoalteromonadaceae</taxon>
        <taxon>Pseudoalteromonas</taxon>
    </lineage>
</organism>
<accession>A0ABW8KSD2</accession>
<sequence length="1805" mass="205027">MKILTLKALYKNYFILRKLIILIFIFPSYQVIATEYLAHGNYDDSLGWVSGGSAQEVCDHWADIDELYTIPTDGGICELYHDGEYDVAIASWCQNRQIDISYTGTSQVILNEGSDYYIYAIDSTLQRWPDGCEDSVAFETSTEGPDSGLWIVAHNLSYGDADRWAATFRSSINEIKVLYPDNSYFSGEQKKYILKTTQLDPEHSPPNVNLSINIPEVEFIINDDEPTPQLSITGRNTLEQNEALDINIKLDQFVQSDFFIKLEIENSTKLTSPIFSAKLSHYHGQTDFSSLATLDLYLGERDPTNINLTSSPLVSLNGDEVKLNLIVSLEKDGKTYSIENKRITLNNSDDEEPECYKPFYYDNALGCIVKCPVSTSFDSISGACVSEIEKPNKCLVNVLNPINALTGGKEQSISVINSNGIAPLKFNLNYSTANDILTKNEEVKRRHTANNDDAEKGWDTILQPYDYTGPKYKNILYESINNQNNKRGNRFWTHRYDYRLHEVDQQSIYIKSPENNLTRFKKSDDLYSEAVKKGEILVKTDTGGWLYTSVENVRYSFDSSGFLIKVFYPNSEWYQLNYNEQKKLTAIENLNGKKIEFTYDNDLLIAITANEIKNYALAYDDLNNLKFITNPDESVREFHYENDSFPFYLTGVTDENGIRSATWEYDQDGRAVYSEHADGVDAGTVTYSGNQSISTDANGKQRALQFNSEIPNQIKGIKGDSCDSEWNDSVINYSYDSYGRVTEKADQNGIKTRYTYNSRGLRASITKLYGTDFAKTTSFLYENGNIVEPTKITLENGTVIESQYSDLGLLLSRSIKTNSEVRTTVFEYDDKGRLLQVDGPRNDANDTITYKYYNNGDLKLIENSLGHKIIFNRYDTAGRVTEFVDENGKVTKFSYDTMDKITEFSQEEQIYKFSYDDVGNLTKVNNGRGTVYYLYDNANRLATIKDDSGNTIDYSYDTASNLLSVKNKDGSGELLYTLSYLYDTVGRVSRINLDESNSLDYKYDAYDNLIEIVDPANNSLIDIYDQRNHKIKSVDQAENETSYNYSNGDLTSVTDAIGRETMYQYNGFRDVIRTISPDTGETTFQYDEAGNLITKQDARGVLVQYSYDDLNRIISIEYLDESENVTYEYDDVSESRNGVGQLTKVTDSTGITEYFYTPHGEIKETKHLPTGTDFVQIVKYNYNNVGDLSQQTYPSGMIVNYSYNSIGNIISVTAQKNNTSNIIATNLDYLPYGPLSHLEYGNSLTLEQGYDNAYRLTNKKVTDTFDKKYIYNYLNIQSIDDLLHSSLSQSYEYDLIDRLTNAQGRYGDLSYTYDSISNRTNKVVNSVEIPYTYSDGVLNSVNGVNRSYDAIGNTLNDGTRTYQHNQAGRLIKTKSGTVEYDYQYNFLGQRTNKQWQTANSNQNDHCKVVEVIKNVKVRSEPDKNSTKVGYIKVGQKYVETGLQGNWRRIWYQNEQRWVYGRGYLEGSIEQCFEIANTRTGNVNVRASNTSSSEKRGTAPEGSMWVLDNSQGDWLSFWYGAELSFVHSNYAVIDEKNSSNQRYYQYDSSGMLIAELDGSGKPLIEYIYLNGKRIAFVTADEIYYIHTNHLDAPVAITNSNGEPVWTGYYTPFGKLVETKNELSEEMALRFPGQYADAEAGLYYNYFRDYDPELGRYIQSDPIGLAGGINTYEYVSGNPVSFIDPFGLAKICTRPLNGFKGFRTSGVSNTNIGIFHEQILYKDGTNSGFSGDGLFADGFAYTDSETSAYSCKSKEYDDALMKKAEARAQISFDMKNYNVVTNNCQDYVDEVIKQYYNVLADKQRMQR</sequence>
<dbReference type="Proteomes" id="UP001620262">
    <property type="component" value="Unassembled WGS sequence"/>
</dbReference>
<protein>
    <submittedName>
        <fullName evidence="3">RHS repeat-associated core domain-containing protein</fullName>
    </submittedName>
</protein>
<gene>
    <name evidence="3" type="ORF">ACI2JU_02480</name>
</gene>
<dbReference type="EMBL" id="JBJDOT010000002">
    <property type="protein sequence ID" value="MFK3862736.1"/>
    <property type="molecule type" value="Genomic_DNA"/>
</dbReference>
<feature type="domain" description="Teneurin-like YD-shell" evidence="2">
    <location>
        <begin position="845"/>
        <end position="966"/>
    </location>
</feature>
<dbReference type="NCBIfam" id="TIGR01643">
    <property type="entry name" value="YD_repeat_2x"/>
    <property type="match status" value="6"/>
</dbReference>
<feature type="domain" description="Teneurin-like YD-shell" evidence="2">
    <location>
        <begin position="1549"/>
        <end position="1659"/>
    </location>
</feature>
<dbReference type="InterPro" id="IPR022385">
    <property type="entry name" value="Rhs_assc_core"/>
</dbReference>
<dbReference type="InterPro" id="IPR031325">
    <property type="entry name" value="RHS_repeat"/>
</dbReference>
<dbReference type="RefSeq" id="WP_404674636.1">
    <property type="nucleotide sequence ID" value="NZ_JBJDOT010000002.1"/>
</dbReference>
<feature type="domain" description="Teneurin-like YD-shell" evidence="2">
    <location>
        <begin position="977"/>
        <end position="1131"/>
    </location>
</feature>
<evidence type="ECO:0000313" key="3">
    <source>
        <dbReference type="EMBL" id="MFK3862736.1"/>
    </source>
</evidence>
<evidence type="ECO:0000313" key="4">
    <source>
        <dbReference type="Proteomes" id="UP001620262"/>
    </source>
</evidence>
<name>A0ABW8KSD2_9GAMM</name>
<keyword evidence="1" id="KW-0677">Repeat</keyword>
<dbReference type="PANTHER" id="PTHR32305:SF15">
    <property type="entry name" value="PROTEIN RHSA-RELATED"/>
    <property type="match status" value="1"/>
</dbReference>
<reference evidence="3 4" key="1">
    <citation type="submission" date="2024-11" db="EMBL/GenBank/DDBJ databases">
        <title>The Natural Products Discovery Center: Release of the First 8490 Sequenced Strains for Exploring Actinobacteria Biosynthetic Diversity.</title>
        <authorList>
            <person name="Kalkreuter E."/>
            <person name="Kautsar S.A."/>
            <person name="Yang D."/>
            <person name="Bader C.D."/>
            <person name="Teijaro C.N."/>
            <person name="Fluegel L."/>
            <person name="Davis C.M."/>
            <person name="Simpson J.R."/>
            <person name="Lauterbach L."/>
            <person name="Steele A.D."/>
            <person name="Gui C."/>
            <person name="Meng S."/>
            <person name="Li G."/>
            <person name="Viehrig K."/>
            <person name="Ye F."/>
            <person name="Su P."/>
            <person name="Kiefer A.F."/>
            <person name="Nichols A."/>
            <person name="Cepeda A.J."/>
            <person name="Yan W."/>
            <person name="Fan B."/>
            <person name="Jiang Y."/>
            <person name="Adhikari A."/>
            <person name="Zheng C.-J."/>
            <person name="Schuster L."/>
            <person name="Cowan T.M."/>
            <person name="Smanski M.J."/>
            <person name="Chevrette M.G."/>
            <person name="De Carvalho L.P.S."/>
            <person name="Shen B."/>
        </authorList>
    </citation>
    <scope>NUCLEOTIDE SEQUENCE [LARGE SCALE GENOMIC DNA]</scope>
    <source>
        <strain evidence="3 4">NPDC078403</strain>
    </source>
</reference>
<proteinExistence type="predicted"/>
<evidence type="ECO:0000259" key="2">
    <source>
        <dbReference type="Pfam" id="PF25023"/>
    </source>
</evidence>
<dbReference type="PRINTS" id="PR00394">
    <property type="entry name" value="RHSPROTEIN"/>
</dbReference>
<feature type="domain" description="Teneurin-like YD-shell" evidence="2">
    <location>
        <begin position="575"/>
        <end position="672"/>
    </location>
</feature>
<dbReference type="Gene3D" id="2.180.10.10">
    <property type="entry name" value="RHS repeat-associated core"/>
    <property type="match status" value="4"/>
</dbReference>